<dbReference type="AlphaFoldDB" id="A0A3N3S475"/>
<feature type="region of interest" description="Disordered" evidence="1">
    <location>
        <begin position="1"/>
        <end position="32"/>
    </location>
</feature>
<evidence type="ECO:0000313" key="2">
    <source>
        <dbReference type="EMBL" id="ROY52078.1"/>
    </source>
</evidence>
<organism evidence="2 3">
    <name type="scientific">Enterococcus faecalis</name>
    <name type="common">Streptococcus faecalis</name>
    <dbReference type="NCBI Taxonomy" id="1351"/>
    <lineage>
        <taxon>Bacteria</taxon>
        <taxon>Bacillati</taxon>
        <taxon>Bacillota</taxon>
        <taxon>Bacilli</taxon>
        <taxon>Lactobacillales</taxon>
        <taxon>Enterococcaceae</taxon>
        <taxon>Enterococcus</taxon>
    </lineage>
</organism>
<proteinExistence type="predicted"/>
<comment type="caution">
    <text evidence="2">The sequence shown here is derived from an EMBL/GenBank/DDBJ whole genome shotgun (WGS) entry which is preliminary data.</text>
</comment>
<dbReference type="Proteomes" id="UP000275941">
    <property type="component" value="Unassembled WGS sequence"/>
</dbReference>
<dbReference type="EMBL" id="RKOR01000008">
    <property type="protein sequence ID" value="ROY52078.1"/>
    <property type="molecule type" value="Genomic_DNA"/>
</dbReference>
<evidence type="ECO:0000313" key="3">
    <source>
        <dbReference type="Proteomes" id="UP000275941"/>
    </source>
</evidence>
<evidence type="ECO:0000256" key="1">
    <source>
        <dbReference type="SAM" id="MobiDB-lite"/>
    </source>
</evidence>
<accession>A0A3N3S475</accession>
<protein>
    <submittedName>
        <fullName evidence="2">Uncharacterized protein</fullName>
    </submittedName>
</protein>
<name>A0A3N3S475_ENTFL</name>
<sequence>MTLDELQANYRRERQGLEEQSDDLRRAQSHGEQMVMEAEQRLRSALNSLALDGEPLHRAKRDYSTIIEQFQETIQLEQRKINHKIEDLEQTYRSEYQKRSNEKR</sequence>
<dbReference type="RefSeq" id="WP_002356177.1">
    <property type="nucleotide sequence ID" value="NZ_AP025270.1"/>
</dbReference>
<dbReference type="OrthoDB" id="10007675at2"/>
<reference evidence="2 3" key="1">
    <citation type="submission" date="2018-10" db="EMBL/GenBank/DDBJ databases">
        <title>Genotypes and phenotypes of Enterococci isolated from broiler chickens.</title>
        <authorList>
            <person name="Muhammad A.R."/>
            <person name="Diarra M.S."/>
        </authorList>
    </citation>
    <scope>NUCLEOTIDE SEQUENCE [LARGE SCALE GENOMIC DNA]</scope>
    <source>
        <strain evidence="2 3">P7 C A21</strain>
    </source>
</reference>
<gene>
    <name evidence="2" type="ORF">EGW70_04250</name>
</gene>
<feature type="compositionally biased region" description="Basic and acidic residues" evidence="1">
    <location>
        <begin position="10"/>
        <end position="26"/>
    </location>
</feature>